<comment type="similarity">
    <text evidence="3 16">Belongs to the peptidase A1 family.</text>
</comment>
<keyword evidence="5" id="KW-0964">Secreted</keyword>
<gene>
    <name evidence="19" type="primary">MPUL0D05020</name>
    <name evidence="19" type="ORF">METSCH_D05020</name>
</gene>
<proteinExistence type="inferred from homology"/>
<protein>
    <recommendedName>
        <fullName evidence="4">candidapepsin</fullName>
        <ecNumber evidence="4">3.4.23.24</ecNumber>
    </recommendedName>
</protein>
<dbReference type="PROSITE" id="PS00141">
    <property type="entry name" value="ASP_PROTEASE"/>
    <property type="match status" value="1"/>
</dbReference>
<dbReference type="STRING" id="2163413.A0A4P6XPX2"/>
<evidence type="ECO:0000256" key="9">
    <source>
        <dbReference type="ARBA" id="ARBA00022750"/>
    </source>
</evidence>
<evidence type="ECO:0000256" key="16">
    <source>
        <dbReference type="RuleBase" id="RU000454"/>
    </source>
</evidence>
<organism evidence="19 20">
    <name type="scientific">Metschnikowia aff. pulcherrima</name>
    <dbReference type="NCBI Taxonomy" id="2163413"/>
    <lineage>
        <taxon>Eukaryota</taxon>
        <taxon>Fungi</taxon>
        <taxon>Dikarya</taxon>
        <taxon>Ascomycota</taxon>
        <taxon>Saccharomycotina</taxon>
        <taxon>Pichiomycetes</taxon>
        <taxon>Metschnikowiaceae</taxon>
        <taxon>Metschnikowia</taxon>
    </lineage>
</organism>
<keyword evidence="7" id="KW-0165">Cleavage on pair of basic residues</keyword>
<evidence type="ECO:0000256" key="8">
    <source>
        <dbReference type="ARBA" id="ARBA00022729"/>
    </source>
</evidence>
<dbReference type="GO" id="GO:0004190">
    <property type="term" value="F:aspartic-type endopeptidase activity"/>
    <property type="evidence" value="ECO:0007669"/>
    <property type="project" value="UniProtKB-KW"/>
</dbReference>
<dbReference type="EMBL" id="CP034459">
    <property type="protein sequence ID" value="QBM89430.1"/>
    <property type="molecule type" value="Genomic_DNA"/>
</dbReference>
<evidence type="ECO:0000256" key="12">
    <source>
        <dbReference type="ARBA" id="ARBA00023157"/>
    </source>
</evidence>
<dbReference type="GO" id="GO:0006508">
    <property type="term" value="P:proteolysis"/>
    <property type="evidence" value="ECO:0007669"/>
    <property type="project" value="UniProtKB-KW"/>
</dbReference>
<dbReference type="PRINTS" id="PR00792">
    <property type="entry name" value="PEPSIN"/>
</dbReference>
<evidence type="ECO:0000256" key="17">
    <source>
        <dbReference type="SAM" id="SignalP"/>
    </source>
</evidence>
<feature type="active site" evidence="14">
    <location>
        <position position="86"/>
    </location>
</feature>
<evidence type="ECO:0000256" key="15">
    <source>
        <dbReference type="PIRSR" id="PIRSR601461-2"/>
    </source>
</evidence>
<dbReference type="InterPro" id="IPR001461">
    <property type="entry name" value="Aspartic_peptidase_A1"/>
</dbReference>
<dbReference type="PANTHER" id="PTHR47965:SF12">
    <property type="entry name" value="ASPARTIC PROTEINASE 3-RELATED"/>
    <property type="match status" value="1"/>
</dbReference>
<keyword evidence="12 15" id="KW-1015">Disulfide bond</keyword>
<evidence type="ECO:0000256" key="10">
    <source>
        <dbReference type="ARBA" id="ARBA00022801"/>
    </source>
</evidence>
<evidence type="ECO:0000256" key="13">
    <source>
        <dbReference type="ARBA" id="ARBA00023180"/>
    </source>
</evidence>
<evidence type="ECO:0000259" key="18">
    <source>
        <dbReference type="PROSITE" id="PS51767"/>
    </source>
</evidence>
<dbReference type="GO" id="GO:0031505">
    <property type="term" value="P:fungal-type cell wall organization"/>
    <property type="evidence" value="ECO:0007669"/>
    <property type="project" value="TreeGrafter"/>
</dbReference>
<dbReference type="InterPro" id="IPR033876">
    <property type="entry name" value="SAP-like"/>
</dbReference>
<feature type="active site" evidence="14">
    <location>
        <position position="329"/>
    </location>
</feature>
<evidence type="ECO:0000256" key="14">
    <source>
        <dbReference type="PIRSR" id="PIRSR601461-1"/>
    </source>
</evidence>
<evidence type="ECO:0000256" key="7">
    <source>
        <dbReference type="ARBA" id="ARBA00022685"/>
    </source>
</evidence>
<keyword evidence="11" id="KW-0865">Zymogen</keyword>
<evidence type="ECO:0000256" key="2">
    <source>
        <dbReference type="ARBA" id="ARBA00004613"/>
    </source>
</evidence>
<evidence type="ECO:0000313" key="19">
    <source>
        <dbReference type="EMBL" id="QBM89430.1"/>
    </source>
</evidence>
<feature type="signal peptide" evidence="17">
    <location>
        <begin position="1"/>
        <end position="16"/>
    </location>
</feature>
<dbReference type="Pfam" id="PF00026">
    <property type="entry name" value="Asp"/>
    <property type="match status" value="1"/>
</dbReference>
<dbReference type="Gene3D" id="2.40.70.10">
    <property type="entry name" value="Acid Proteases"/>
    <property type="match status" value="2"/>
</dbReference>
<dbReference type="PANTHER" id="PTHR47965">
    <property type="entry name" value="ASPARTYL PROTEASE-RELATED"/>
    <property type="match status" value="1"/>
</dbReference>
<dbReference type="InterPro" id="IPR033121">
    <property type="entry name" value="PEPTIDASE_A1"/>
</dbReference>
<evidence type="ECO:0000313" key="20">
    <source>
        <dbReference type="Proteomes" id="UP000292447"/>
    </source>
</evidence>
<dbReference type="PROSITE" id="PS51767">
    <property type="entry name" value="PEPTIDASE_A1"/>
    <property type="match status" value="1"/>
</dbReference>
<dbReference type="EC" id="3.4.23.24" evidence="4"/>
<keyword evidence="13" id="KW-0325">Glycoprotein</keyword>
<evidence type="ECO:0000256" key="1">
    <source>
        <dbReference type="ARBA" id="ARBA00001675"/>
    </source>
</evidence>
<evidence type="ECO:0000256" key="5">
    <source>
        <dbReference type="ARBA" id="ARBA00022525"/>
    </source>
</evidence>
<evidence type="ECO:0000256" key="3">
    <source>
        <dbReference type="ARBA" id="ARBA00007447"/>
    </source>
</evidence>
<comment type="subcellular location">
    <subcellularLocation>
        <location evidence="2">Secreted</location>
    </subcellularLocation>
</comment>
<keyword evidence="9 16" id="KW-0064">Aspartyl protease</keyword>
<keyword evidence="8 17" id="KW-0732">Signal</keyword>
<dbReference type="InterPro" id="IPR021109">
    <property type="entry name" value="Peptidase_aspartic_dom_sf"/>
</dbReference>
<dbReference type="InterPro" id="IPR001969">
    <property type="entry name" value="Aspartic_peptidase_AS"/>
</dbReference>
<accession>A0A4P6XPX2</accession>
<sequence length="512" mass="54843">MLFLPSLGLLAALVSASNITNTTTLGAKYVKLDFAVSAGESPALKAVRGGFLKRGREEVEISGEDTFYAATLRIGSGQAENVVAIDTGSSDLWVMETNVVCIYPNSNSSVNERLDRVNPHFLGAISDNSPTENKQKRANTLSIVVSGICTDDGSFSMAESDTFHANDTLPPFFISYEDLSFAEGVWGSDNIVIGTTNVTDCNFAVANVSSSDCGIFGIGLIANEASVTNDLTSFVYENLPMRLKSSGDINKVMYSLYLDKADYLSGSVVFGGVNHAKYSGQLKTVPIVNIDPKHNVKPIEFHIVLNSVRLESSSQNVTVFDASIAAVLDSGTSLTYLPDKIFKSLGKLLHGDLGSEGFYRVSCRYKTNTITAKFNFSGAIINVPMSDLVLTLGSQCYLGVGLVSDLANSPVYTALLGDNFLRNAYVVYDLEDYEISLAQVKFSSIEDIETVSSAVPLAVQASYYSSTALATSLDPKSTHLNLPDLKKSQASISGCLARSILFAGTLLFLAIV</sequence>
<feature type="disulfide bond" evidence="15">
    <location>
        <begin position="363"/>
        <end position="396"/>
    </location>
</feature>
<dbReference type="AlphaFoldDB" id="A0A4P6XPX2"/>
<evidence type="ECO:0000256" key="11">
    <source>
        <dbReference type="ARBA" id="ARBA00023145"/>
    </source>
</evidence>
<feature type="chain" id="PRO_5020337506" description="candidapepsin" evidence="17">
    <location>
        <begin position="17"/>
        <end position="512"/>
    </location>
</feature>
<feature type="domain" description="Peptidase A1" evidence="18">
    <location>
        <begin position="68"/>
        <end position="438"/>
    </location>
</feature>
<keyword evidence="10 16" id="KW-0378">Hydrolase</keyword>
<keyword evidence="20" id="KW-1185">Reference proteome</keyword>
<name>A0A4P6XPX2_9ASCO</name>
<dbReference type="SUPFAM" id="SSF50630">
    <property type="entry name" value="Acid proteases"/>
    <property type="match status" value="1"/>
</dbReference>
<keyword evidence="6 16" id="KW-0645">Protease</keyword>
<dbReference type="Proteomes" id="UP000292447">
    <property type="component" value="Chromosome IV"/>
</dbReference>
<dbReference type="GO" id="GO:0009277">
    <property type="term" value="C:fungal-type cell wall"/>
    <property type="evidence" value="ECO:0007669"/>
    <property type="project" value="TreeGrafter"/>
</dbReference>
<dbReference type="GO" id="GO:0005576">
    <property type="term" value="C:extracellular region"/>
    <property type="evidence" value="ECO:0007669"/>
    <property type="project" value="UniProtKB-SubCell"/>
</dbReference>
<evidence type="ECO:0000256" key="6">
    <source>
        <dbReference type="ARBA" id="ARBA00022670"/>
    </source>
</evidence>
<evidence type="ECO:0000256" key="4">
    <source>
        <dbReference type="ARBA" id="ARBA00013207"/>
    </source>
</evidence>
<dbReference type="CDD" id="cd05474">
    <property type="entry name" value="SAP_like"/>
    <property type="match status" value="1"/>
</dbReference>
<comment type="catalytic activity">
    <reaction evidence="1">
        <text>Preferential cleavage at the carboxyl of hydrophobic amino acids, but fails to cleave 15-Leu-|-Tyr-16, 16-Tyr-|-Leu-17 and 24-Phe-|-Phe-25 of insulin B chain. Activates trypsinogen, and degrades keratin.</text>
        <dbReference type="EC" id="3.4.23.24"/>
    </reaction>
</comment>
<reference evidence="20" key="1">
    <citation type="submission" date="2019-03" db="EMBL/GenBank/DDBJ databases">
        <title>Snf2 controls pulcherriminic acid biosynthesis and connects pigmentation and antifungal activity of the yeast Metschnikowia pulcherrima.</title>
        <authorList>
            <person name="Gore-Lloyd D."/>
            <person name="Sumann I."/>
            <person name="Brachmann A.O."/>
            <person name="Schneeberger K."/>
            <person name="Ortiz-Merino R.A."/>
            <person name="Moreno-Beltran M."/>
            <person name="Schlaefli M."/>
            <person name="Kirner P."/>
            <person name="Santos Kron A."/>
            <person name="Wolfe K.H."/>
            <person name="Piel J."/>
            <person name="Ahrens C.H."/>
            <person name="Henk D."/>
            <person name="Freimoser F.M."/>
        </authorList>
    </citation>
    <scope>NUCLEOTIDE SEQUENCE [LARGE SCALE GENOMIC DNA]</scope>
    <source>
        <strain evidence="20">APC 1.2</strain>
    </source>
</reference>